<dbReference type="AlphaFoldDB" id="A0A839H2T0"/>
<dbReference type="NCBIfam" id="TIGR00252">
    <property type="entry name" value="YraN family protein"/>
    <property type="match status" value="1"/>
</dbReference>
<dbReference type="SUPFAM" id="SSF52980">
    <property type="entry name" value="Restriction endonuclease-like"/>
    <property type="match status" value="1"/>
</dbReference>
<dbReference type="EMBL" id="JABVCQ010000002">
    <property type="protein sequence ID" value="MBB1124765.1"/>
    <property type="molecule type" value="Genomic_DNA"/>
</dbReference>
<organism evidence="3 4">
    <name type="scientific">Thiospirillum jenense</name>
    <dbReference type="NCBI Taxonomy" id="1653858"/>
    <lineage>
        <taxon>Bacteria</taxon>
        <taxon>Pseudomonadati</taxon>
        <taxon>Pseudomonadota</taxon>
        <taxon>Gammaproteobacteria</taxon>
        <taxon>Chromatiales</taxon>
        <taxon>Chromatiaceae</taxon>
        <taxon>Thiospirillum</taxon>
    </lineage>
</organism>
<dbReference type="Gene3D" id="3.40.1350.10">
    <property type="match status" value="1"/>
</dbReference>
<accession>A0A839H2T0</accession>
<evidence type="ECO:0000313" key="4">
    <source>
        <dbReference type="Proteomes" id="UP000548632"/>
    </source>
</evidence>
<evidence type="ECO:0000313" key="3">
    <source>
        <dbReference type="EMBL" id="MBB1124765.1"/>
    </source>
</evidence>
<dbReference type="InterPro" id="IPR003509">
    <property type="entry name" value="UPF0102_YraN-like"/>
</dbReference>
<name>A0A839H2T0_9GAMM</name>
<comment type="similarity">
    <text evidence="1 2">Belongs to the UPF0102 family.</text>
</comment>
<evidence type="ECO:0000256" key="1">
    <source>
        <dbReference type="ARBA" id="ARBA00006738"/>
    </source>
</evidence>
<dbReference type="Pfam" id="PF02021">
    <property type="entry name" value="UPF0102"/>
    <property type="match status" value="1"/>
</dbReference>
<protein>
    <recommendedName>
        <fullName evidence="2">UPF0102 protein HUK38_00790</fullName>
    </recommendedName>
</protein>
<dbReference type="PANTHER" id="PTHR34039">
    <property type="entry name" value="UPF0102 PROTEIN YRAN"/>
    <property type="match status" value="1"/>
</dbReference>
<dbReference type="Proteomes" id="UP000548632">
    <property type="component" value="Unassembled WGS sequence"/>
</dbReference>
<dbReference type="RefSeq" id="WP_182581876.1">
    <property type="nucleotide sequence ID" value="NZ_JABVCQ010000002.1"/>
</dbReference>
<sequence length="121" mass="13858">MQPLSHFAKGLAYEQHACLFLEQRGLELIMRNYRCRAGELDLIMRDGDTLVFIEVRYRANHSFGGATASVTLRKQQRLIAAAQRYLQQYPSDDPCRFDVIAINGNGQCTWLRSAFHVHDAN</sequence>
<dbReference type="InterPro" id="IPR011335">
    <property type="entry name" value="Restrct_endonuc-II-like"/>
</dbReference>
<evidence type="ECO:0000256" key="2">
    <source>
        <dbReference type="HAMAP-Rule" id="MF_00048"/>
    </source>
</evidence>
<dbReference type="GO" id="GO:0003676">
    <property type="term" value="F:nucleic acid binding"/>
    <property type="evidence" value="ECO:0007669"/>
    <property type="project" value="InterPro"/>
</dbReference>
<dbReference type="PANTHER" id="PTHR34039:SF1">
    <property type="entry name" value="UPF0102 PROTEIN YRAN"/>
    <property type="match status" value="1"/>
</dbReference>
<dbReference type="InterPro" id="IPR011856">
    <property type="entry name" value="tRNA_endonuc-like_dom_sf"/>
</dbReference>
<comment type="caution">
    <text evidence="3">The sequence shown here is derived from an EMBL/GenBank/DDBJ whole genome shotgun (WGS) entry which is preliminary data.</text>
</comment>
<keyword evidence="4" id="KW-1185">Reference proteome</keyword>
<dbReference type="NCBIfam" id="NF009150">
    <property type="entry name" value="PRK12497.1-3"/>
    <property type="match status" value="1"/>
</dbReference>
<gene>
    <name evidence="3" type="ORF">HUK38_00790</name>
</gene>
<reference evidence="3 4" key="1">
    <citation type="journal article" date="2020" name="Arch. Microbiol.">
        <title>The genome sequence of the giant phototrophic gammaproteobacterium Thiospirillum jenense gives insight into its physiological properties and phylogenetic relationships.</title>
        <authorList>
            <person name="Imhoff J.F."/>
            <person name="Meyer T.E."/>
            <person name="Kyndt J.A."/>
        </authorList>
    </citation>
    <scope>NUCLEOTIDE SEQUENCE [LARGE SCALE GENOMIC DNA]</scope>
    <source>
        <strain evidence="3 4">DSM 216</strain>
    </source>
</reference>
<dbReference type="CDD" id="cd20736">
    <property type="entry name" value="PoNe_Nuclease"/>
    <property type="match status" value="1"/>
</dbReference>
<proteinExistence type="inferred from homology"/>
<dbReference type="HAMAP" id="MF_00048">
    <property type="entry name" value="UPF0102"/>
    <property type="match status" value="1"/>
</dbReference>